<dbReference type="KEGG" id="mdu:MDUV_36650"/>
<dbReference type="AlphaFoldDB" id="A0A7I7K3Z8"/>
<evidence type="ECO:0000313" key="1">
    <source>
        <dbReference type="EMBL" id="BBX18805.1"/>
    </source>
</evidence>
<dbReference type="EMBL" id="AP022563">
    <property type="protein sequence ID" value="BBX18805.1"/>
    <property type="molecule type" value="Genomic_DNA"/>
</dbReference>
<gene>
    <name evidence="1" type="ORF">MDUV_36650</name>
</gene>
<sequence length="416" mass="45406">MRSCPGDHLGLDFPTDAASLQEAGPAFLTAAFRRAGALADDDAVVALDDIAEFHGGSTGRKALLTVSYRGPGRLPRQLFVKFSRDFDDPARDLGRGQMELEIRFALLSRAATFPIAVPRCLFADYHTGTGSGILITERITFGSNGIEEQYDKCADYSMPEPLQHYEALFSALGRLAGSDKSGLVGAGADFAVDIRSLSVGDRVPYSADQLRRRVDLLGELAGRHPGLLPPHIVSAAFLSHLRDDVAVITARNDALWDRLAVDADAVALCHWNANVDNAWFWRAGDRLHCGLLDWGCVGRMNLAMAVWGALCSAETAMWDSHFEHLLQHFLAEYAAAGGPRLDAAVLRDHLLAYVAIMGTTWLLDVPGFLLKVLPDSVPDRFDPAIAGNEQIRSRLLMMTNFLNLWERSDVGSVLGY</sequence>
<dbReference type="InterPro" id="IPR011009">
    <property type="entry name" value="Kinase-like_dom_sf"/>
</dbReference>
<accession>A0A7I7K3Z8</accession>
<dbReference type="Proteomes" id="UP000467006">
    <property type="component" value="Chromosome"/>
</dbReference>
<name>A0A7I7K3Z8_9MYCO</name>
<protein>
    <submittedName>
        <fullName evidence="1">Uncharacterized protein</fullName>
    </submittedName>
</protein>
<evidence type="ECO:0000313" key="2">
    <source>
        <dbReference type="Proteomes" id="UP000467006"/>
    </source>
</evidence>
<organism evidence="1 2">
    <name type="scientific">Mycolicibacterium duvalii</name>
    <dbReference type="NCBI Taxonomy" id="39688"/>
    <lineage>
        <taxon>Bacteria</taxon>
        <taxon>Bacillati</taxon>
        <taxon>Actinomycetota</taxon>
        <taxon>Actinomycetes</taxon>
        <taxon>Mycobacteriales</taxon>
        <taxon>Mycobacteriaceae</taxon>
        <taxon>Mycolicibacterium</taxon>
    </lineage>
</organism>
<dbReference type="RefSeq" id="WP_098000735.1">
    <property type="nucleotide sequence ID" value="NZ_AP022563.1"/>
</dbReference>
<reference evidence="1 2" key="1">
    <citation type="journal article" date="2019" name="Emerg. Microbes Infect.">
        <title>Comprehensive subspecies identification of 175 nontuberculous mycobacteria species based on 7547 genomic profiles.</title>
        <authorList>
            <person name="Matsumoto Y."/>
            <person name="Kinjo T."/>
            <person name="Motooka D."/>
            <person name="Nabeya D."/>
            <person name="Jung N."/>
            <person name="Uechi K."/>
            <person name="Horii T."/>
            <person name="Iida T."/>
            <person name="Fujita J."/>
            <person name="Nakamura S."/>
        </authorList>
    </citation>
    <scope>NUCLEOTIDE SEQUENCE [LARGE SCALE GENOMIC DNA]</scope>
    <source>
        <strain evidence="1 2">JCM 6396</strain>
    </source>
</reference>
<keyword evidence="2" id="KW-1185">Reference proteome</keyword>
<dbReference type="SUPFAM" id="SSF56112">
    <property type="entry name" value="Protein kinase-like (PK-like)"/>
    <property type="match status" value="1"/>
</dbReference>
<dbReference type="OrthoDB" id="4602230at2"/>
<proteinExistence type="predicted"/>